<protein>
    <recommendedName>
        <fullName evidence="2">SAP domain-containing protein</fullName>
    </recommendedName>
</protein>
<dbReference type="SMART" id="SM00513">
    <property type="entry name" value="SAP"/>
    <property type="match status" value="1"/>
</dbReference>
<dbReference type="PROSITE" id="PS50800">
    <property type="entry name" value="SAP"/>
    <property type="match status" value="1"/>
</dbReference>
<accession>A0AAD5VG87</accession>
<feature type="region of interest" description="Disordered" evidence="1">
    <location>
        <begin position="155"/>
        <end position="176"/>
    </location>
</feature>
<organism evidence="3 4">
    <name type="scientific">Leucocoprinus birnbaumii</name>
    <dbReference type="NCBI Taxonomy" id="56174"/>
    <lineage>
        <taxon>Eukaryota</taxon>
        <taxon>Fungi</taxon>
        <taxon>Dikarya</taxon>
        <taxon>Basidiomycota</taxon>
        <taxon>Agaricomycotina</taxon>
        <taxon>Agaricomycetes</taxon>
        <taxon>Agaricomycetidae</taxon>
        <taxon>Agaricales</taxon>
        <taxon>Agaricineae</taxon>
        <taxon>Agaricaceae</taxon>
        <taxon>Leucocoprinus</taxon>
    </lineage>
</organism>
<sequence>MHLVGNSIPPPPWPNLAGSRDEVIYFTLIKTNRLQRASFADLATSSSSLPALVFVYTAFALAFLSAARAAASVPIMPKAGPGVELILPCPDLLKDAEGRYETETVHVSKLQAAPLRAVCARLKLDKGGKKRELIDRLIEFSKRPEEWETHFLNTTNKARRRTHLGPQDGPHKSAPKPSAVLRQEMLGPQAEETTQVERSRDMRTERQKDWVFIWAAANAVRYQDAEDAVHSEAAESHPAQPAPASNLSNAGIQGAGRSSQPSNSAPPPLYGTAQYQPLPVQGCIPPVPQHLASYRQNPHESSAHPIPPHPFSAVPPEARPPNNLTAFEAPRTIYLGSGEPLTFHTSDVPSIPFVSFADDIPRLGRMWDDTAPDWNGDGCILHIKSRAIALKYWPAVFKRAPGNRWAGIKKYWNEWQACLLPHWPFHDQLLTLPGLQFVALRWNASTPQDFWHEFSQGGHPMSWSQIVATLREQRKRAQVLQPRNLE</sequence>
<evidence type="ECO:0000313" key="3">
    <source>
        <dbReference type="EMBL" id="KAJ3555759.1"/>
    </source>
</evidence>
<comment type="caution">
    <text evidence="3">The sequence shown here is derived from an EMBL/GenBank/DDBJ whole genome shotgun (WGS) entry which is preliminary data.</text>
</comment>
<keyword evidence="4" id="KW-1185">Reference proteome</keyword>
<evidence type="ECO:0000256" key="1">
    <source>
        <dbReference type="SAM" id="MobiDB-lite"/>
    </source>
</evidence>
<feature type="region of interest" description="Disordered" evidence="1">
    <location>
        <begin position="228"/>
        <end position="323"/>
    </location>
</feature>
<dbReference type="InterPro" id="IPR003034">
    <property type="entry name" value="SAP_dom"/>
</dbReference>
<dbReference type="EMBL" id="JANIEX010001647">
    <property type="protein sequence ID" value="KAJ3555759.1"/>
    <property type="molecule type" value="Genomic_DNA"/>
</dbReference>
<evidence type="ECO:0000313" key="4">
    <source>
        <dbReference type="Proteomes" id="UP001213000"/>
    </source>
</evidence>
<evidence type="ECO:0000259" key="2">
    <source>
        <dbReference type="PROSITE" id="PS50800"/>
    </source>
</evidence>
<proteinExistence type="predicted"/>
<dbReference type="Proteomes" id="UP001213000">
    <property type="component" value="Unassembled WGS sequence"/>
</dbReference>
<feature type="domain" description="SAP" evidence="2">
    <location>
        <begin position="107"/>
        <end position="141"/>
    </location>
</feature>
<dbReference type="AlphaFoldDB" id="A0AAD5VG87"/>
<reference evidence="3" key="1">
    <citation type="submission" date="2022-07" db="EMBL/GenBank/DDBJ databases">
        <title>Genome Sequence of Leucocoprinus birnbaumii.</title>
        <authorList>
            <person name="Buettner E."/>
        </authorList>
    </citation>
    <scope>NUCLEOTIDE SEQUENCE</scope>
    <source>
        <strain evidence="3">VT141</strain>
    </source>
</reference>
<gene>
    <name evidence="3" type="ORF">NP233_g12130</name>
</gene>
<dbReference type="SUPFAM" id="SSF68906">
    <property type="entry name" value="SAP domain"/>
    <property type="match status" value="1"/>
</dbReference>
<feature type="compositionally biased region" description="Polar residues" evidence="1">
    <location>
        <begin position="243"/>
        <end position="263"/>
    </location>
</feature>
<name>A0AAD5VG87_9AGAR</name>
<dbReference type="InterPro" id="IPR036361">
    <property type="entry name" value="SAP_dom_sf"/>
</dbReference>